<dbReference type="PANTHER" id="PTHR35467">
    <property type="match status" value="1"/>
</dbReference>
<dbReference type="Gene3D" id="2.40.400.10">
    <property type="entry name" value="Acetoacetate decarboxylase-like"/>
    <property type="match status" value="1"/>
</dbReference>
<proteinExistence type="predicted"/>
<protein>
    <submittedName>
        <fullName evidence="2">Protein NEOXANTHIN-DEFICIENT 1</fullName>
    </submittedName>
</protein>
<dbReference type="STRING" id="4577.A0A1D6KRL0"/>
<evidence type="ECO:0000313" key="2">
    <source>
        <dbReference type="EMBL" id="ONM05353.1"/>
    </source>
</evidence>
<dbReference type="InterPro" id="IPR023375">
    <property type="entry name" value="ADC_dom_sf"/>
</dbReference>
<accession>A0A1D6KRL0</accession>
<dbReference type="IntAct" id="A0A1D6KRL0">
    <property type="interactions" value="3"/>
</dbReference>
<sequence>MAAENEEKETACAGYKHGPPWVFKGRQGPQLSFPFFSFLLSPHLALYQLHLVKASTARAFVPRDLRLVEAFGYTLGGMFLARYHDSPAGEFDELVVIAGIVWNPPTSCAWAARVLVNSVEACRHGRKEVGLPSHVATFSSKNEAASLGDRPLARPNSFLNMLGIGSTAFEQGNGREIENDMFPNAIYPFSLSRRATHDTSLCFVDPMLLLHFLTIWRRQQDHIRTTSGRAQQSECHSRVSGQANQTVFPHDFLQRKNLRSHAQISTEKSKEGQEEGEKKESSSKYVLFLKQARLACFANFSGRTVDHPDLLKYSCQVECRVRPVKPARIWSARTTEPQQEKSDGEVSSSGSSVAADLDARSHSISVLLSRPIFALEFSSLRMHVDAPRTVVPHRDDKKVGYSSST</sequence>
<dbReference type="ExpressionAtlas" id="A0A1D6KRL0">
    <property type="expression patterns" value="baseline and differential"/>
</dbReference>
<dbReference type="AlphaFoldDB" id="A0A1D6KRL0"/>
<dbReference type="PANTHER" id="PTHR35467:SF2">
    <property type="entry name" value="PROTEIN NEOXANTHIN-DEFICIENT 1"/>
    <property type="match status" value="1"/>
</dbReference>
<gene>
    <name evidence="2" type="ORF">ZEAMMB73_Zm00001d032552</name>
</gene>
<dbReference type="SUPFAM" id="SSF160104">
    <property type="entry name" value="Acetoacetate decarboxylase-like"/>
    <property type="match status" value="1"/>
</dbReference>
<dbReference type="FunCoup" id="A0A1D6KRL0">
    <property type="interactions" value="465"/>
</dbReference>
<dbReference type="EMBL" id="CM007647">
    <property type="protein sequence ID" value="ONM05353.1"/>
    <property type="molecule type" value="Genomic_DNA"/>
</dbReference>
<dbReference type="InParanoid" id="A0A1D6KRL0"/>
<organism evidence="2">
    <name type="scientific">Zea mays</name>
    <name type="common">Maize</name>
    <dbReference type="NCBI Taxonomy" id="4577"/>
    <lineage>
        <taxon>Eukaryota</taxon>
        <taxon>Viridiplantae</taxon>
        <taxon>Streptophyta</taxon>
        <taxon>Embryophyta</taxon>
        <taxon>Tracheophyta</taxon>
        <taxon>Spermatophyta</taxon>
        <taxon>Magnoliopsida</taxon>
        <taxon>Liliopsida</taxon>
        <taxon>Poales</taxon>
        <taxon>Poaceae</taxon>
        <taxon>PACMAD clade</taxon>
        <taxon>Panicoideae</taxon>
        <taxon>Andropogonodae</taxon>
        <taxon>Andropogoneae</taxon>
        <taxon>Tripsacinae</taxon>
        <taxon>Zea</taxon>
    </lineage>
</organism>
<dbReference type="InterPro" id="IPR039343">
    <property type="entry name" value="NDX1-like"/>
</dbReference>
<evidence type="ECO:0000256" key="1">
    <source>
        <dbReference type="SAM" id="MobiDB-lite"/>
    </source>
</evidence>
<feature type="region of interest" description="Disordered" evidence="1">
    <location>
        <begin position="330"/>
        <end position="353"/>
    </location>
</feature>
<name>A0A1D6KRL0_MAIZE</name>
<reference evidence="2" key="1">
    <citation type="submission" date="2015-12" db="EMBL/GenBank/DDBJ databases">
        <title>Update maize B73 reference genome by single molecule sequencing technologies.</title>
        <authorList>
            <consortium name="Maize Genome Sequencing Project"/>
            <person name="Ware D."/>
        </authorList>
    </citation>
    <scope>NUCLEOTIDE SEQUENCE [LARGE SCALE GENOMIC DNA]</scope>
    <source>
        <tissue evidence="2">Seedling</tissue>
    </source>
</reference>